<evidence type="ECO:0000256" key="13">
    <source>
        <dbReference type="RuleBase" id="RU000688"/>
    </source>
</evidence>
<keyword evidence="6 14" id="KW-1133">Transmembrane helix</keyword>
<evidence type="ECO:0000256" key="11">
    <source>
        <dbReference type="ARBA" id="ARBA00023180"/>
    </source>
</evidence>
<proteinExistence type="inferred from homology"/>
<comment type="similarity">
    <text evidence="13">Belongs to the G-protein coupled receptor 1 family.</text>
</comment>
<feature type="transmembrane region" description="Helical" evidence="14">
    <location>
        <begin position="142"/>
        <end position="164"/>
    </location>
</feature>
<dbReference type="InterPro" id="IPR000276">
    <property type="entry name" value="GPCR_Rhodpsn"/>
</dbReference>
<keyword evidence="4 13" id="KW-0812">Transmembrane</keyword>
<keyword evidence="17" id="KW-1185">Reference proteome</keyword>
<evidence type="ECO:0000313" key="16">
    <source>
        <dbReference type="EMBL" id="CAI9569638.1"/>
    </source>
</evidence>
<dbReference type="PANTHER" id="PTHR24242:SF253">
    <property type="entry name" value="OLFACTORY RECEPTOR-RELATED"/>
    <property type="match status" value="1"/>
</dbReference>
<evidence type="ECO:0000256" key="10">
    <source>
        <dbReference type="ARBA" id="ARBA00023170"/>
    </source>
</evidence>
<evidence type="ECO:0000256" key="3">
    <source>
        <dbReference type="ARBA" id="ARBA00022606"/>
    </source>
</evidence>
<dbReference type="InterPro" id="IPR017452">
    <property type="entry name" value="GPCR_Rhodpsn_7TM"/>
</dbReference>
<gene>
    <name evidence="16" type="ORF">SPARVUS_LOCUS6948812</name>
</gene>
<evidence type="ECO:0000256" key="5">
    <source>
        <dbReference type="ARBA" id="ARBA00022725"/>
    </source>
</evidence>
<evidence type="ECO:0000256" key="6">
    <source>
        <dbReference type="ARBA" id="ARBA00022989"/>
    </source>
</evidence>
<evidence type="ECO:0000256" key="12">
    <source>
        <dbReference type="ARBA" id="ARBA00023224"/>
    </source>
</evidence>
<dbReference type="Gene3D" id="1.20.1070.10">
    <property type="entry name" value="Rhodopsin 7-helix transmembrane proteins"/>
    <property type="match status" value="1"/>
</dbReference>
<dbReference type="InterPro" id="IPR000725">
    <property type="entry name" value="Olfact_rcpt"/>
</dbReference>
<dbReference type="SUPFAM" id="SSF81321">
    <property type="entry name" value="Family A G protein-coupled receptor-like"/>
    <property type="match status" value="1"/>
</dbReference>
<reference evidence="16" key="1">
    <citation type="submission" date="2023-05" db="EMBL/GenBank/DDBJ databases">
        <authorList>
            <person name="Stuckert A."/>
        </authorList>
    </citation>
    <scope>NUCLEOTIDE SEQUENCE</scope>
</reference>
<feature type="transmembrane region" description="Helical" evidence="14">
    <location>
        <begin position="25"/>
        <end position="48"/>
    </location>
</feature>
<sequence>MNKENGTQTNEFFFLGFPGLGRLRFLLFLLILSAYTMTVLLDIIIIILVSTRKSLHLPMYLFLSNFLFSEMCLVTVVIPNMLRIIWLDGATISIIGCITQNYFFVSSGTSECYLLAVMSYDRYLAICKPLHYNTIMDHSFQYFLVISCWIFGFLVTLITFSFLLDLKFCNKNLIDHYFCDLSPFVDLACSDTYALQIDTYVMAFPHIAIPFILVVVSYVSISIAIIRMTSIVSRKKAFSTCSTHLTVVSVFYGTLLINYLIPVRGNTVVINKILSVIFILITHLCLTPSYTA</sequence>
<dbReference type="PANTHER" id="PTHR24242">
    <property type="entry name" value="G-PROTEIN COUPLED RECEPTOR"/>
    <property type="match status" value="1"/>
</dbReference>
<evidence type="ECO:0000256" key="2">
    <source>
        <dbReference type="ARBA" id="ARBA00022475"/>
    </source>
</evidence>
<evidence type="ECO:0000256" key="14">
    <source>
        <dbReference type="RuleBase" id="RU363047"/>
    </source>
</evidence>
<dbReference type="Proteomes" id="UP001162483">
    <property type="component" value="Unassembled WGS sequence"/>
</dbReference>
<dbReference type="PROSITE" id="PS50262">
    <property type="entry name" value="G_PROTEIN_RECEP_F1_2"/>
    <property type="match status" value="1"/>
</dbReference>
<evidence type="ECO:0000256" key="9">
    <source>
        <dbReference type="ARBA" id="ARBA00023157"/>
    </source>
</evidence>
<feature type="transmembrane region" description="Helical" evidence="14">
    <location>
        <begin position="60"/>
        <end position="78"/>
    </location>
</feature>
<feature type="transmembrane region" description="Helical" evidence="14">
    <location>
        <begin position="273"/>
        <end position="291"/>
    </location>
</feature>
<dbReference type="PROSITE" id="PS00237">
    <property type="entry name" value="G_PROTEIN_RECEP_F1_1"/>
    <property type="match status" value="1"/>
</dbReference>
<feature type="transmembrane region" description="Helical" evidence="14">
    <location>
        <begin position="238"/>
        <end position="261"/>
    </location>
</feature>
<comment type="subcellular location">
    <subcellularLocation>
        <location evidence="1 14">Cell membrane</location>
        <topology evidence="1 14">Multi-pass membrane protein</topology>
    </subcellularLocation>
</comment>
<dbReference type="InterPro" id="IPR050939">
    <property type="entry name" value="Olfactory_GPCR1"/>
</dbReference>
<evidence type="ECO:0000256" key="4">
    <source>
        <dbReference type="ARBA" id="ARBA00022692"/>
    </source>
</evidence>
<dbReference type="PRINTS" id="PR00245">
    <property type="entry name" value="OLFACTORYR"/>
</dbReference>
<evidence type="ECO:0000256" key="1">
    <source>
        <dbReference type="ARBA" id="ARBA00004651"/>
    </source>
</evidence>
<evidence type="ECO:0000256" key="7">
    <source>
        <dbReference type="ARBA" id="ARBA00023040"/>
    </source>
</evidence>
<name>A0ABN9DBF3_9NEOB</name>
<evidence type="ECO:0000256" key="8">
    <source>
        <dbReference type="ARBA" id="ARBA00023136"/>
    </source>
</evidence>
<comment type="caution">
    <text evidence="16">The sequence shown here is derived from an EMBL/GenBank/DDBJ whole genome shotgun (WGS) entry which is preliminary data.</text>
</comment>
<dbReference type="PRINTS" id="PR00237">
    <property type="entry name" value="GPCRRHODOPSN"/>
</dbReference>
<accession>A0ABN9DBF3</accession>
<keyword evidence="9" id="KW-1015">Disulfide bond</keyword>
<keyword evidence="2 14" id="KW-1003">Cell membrane</keyword>
<evidence type="ECO:0000313" key="17">
    <source>
        <dbReference type="Proteomes" id="UP001162483"/>
    </source>
</evidence>
<keyword evidence="7 13" id="KW-0297">G-protein coupled receptor</keyword>
<keyword evidence="11" id="KW-0325">Glycoprotein</keyword>
<organism evidence="16 17">
    <name type="scientific">Staurois parvus</name>
    <dbReference type="NCBI Taxonomy" id="386267"/>
    <lineage>
        <taxon>Eukaryota</taxon>
        <taxon>Metazoa</taxon>
        <taxon>Chordata</taxon>
        <taxon>Craniata</taxon>
        <taxon>Vertebrata</taxon>
        <taxon>Euteleostomi</taxon>
        <taxon>Amphibia</taxon>
        <taxon>Batrachia</taxon>
        <taxon>Anura</taxon>
        <taxon>Neobatrachia</taxon>
        <taxon>Ranoidea</taxon>
        <taxon>Ranidae</taxon>
        <taxon>Staurois</taxon>
    </lineage>
</organism>
<keyword evidence="3 14" id="KW-0716">Sensory transduction</keyword>
<feature type="transmembrane region" description="Helical" evidence="14">
    <location>
        <begin position="207"/>
        <end position="226"/>
    </location>
</feature>
<protein>
    <recommendedName>
        <fullName evidence="14">Olfactory receptor</fullName>
    </recommendedName>
</protein>
<dbReference type="Pfam" id="PF13853">
    <property type="entry name" value="7tm_4"/>
    <property type="match status" value="1"/>
</dbReference>
<feature type="transmembrane region" description="Helical" evidence="14">
    <location>
        <begin position="84"/>
        <end position="105"/>
    </location>
</feature>
<keyword evidence="10 13" id="KW-0675">Receptor</keyword>
<keyword evidence="8 14" id="KW-0472">Membrane</keyword>
<keyword evidence="12 13" id="KW-0807">Transducer</keyword>
<feature type="domain" description="G-protein coupled receptors family 1 profile" evidence="15">
    <location>
        <begin position="41"/>
        <end position="291"/>
    </location>
</feature>
<evidence type="ECO:0000259" key="15">
    <source>
        <dbReference type="PROSITE" id="PS50262"/>
    </source>
</evidence>
<keyword evidence="5 14" id="KW-0552">Olfaction</keyword>
<dbReference type="EMBL" id="CATNWA010014251">
    <property type="protein sequence ID" value="CAI9569638.1"/>
    <property type="molecule type" value="Genomic_DNA"/>
</dbReference>